<dbReference type="AlphaFoldDB" id="A0A0D2MUR2"/>
<evidence type="ECO:0000256" key="1">
    <source>
        <dbReference type="SAM" id="MobiDB-lite"/>
    </source>
</evidence>
<feature type="compositionally biased region" description="Basic residues" evidence="1">
    <location>
        <begin position="56"/>
        <end position="66"/>
    </location>
</feature>
<feature type="compositionally biased region" description="Basic and acidic residues" evidence="1">
    <location>
        <begin position="44"/>
        <end position="53"/>
    </location>
</feature>
<accession>A0A0D2MUR2</accession>
<name>A0A0D2MUR2_HYPSF</name>
<feature type="region of interest" description="Disordered" evidence="1">
    <location>
        <begin position="162"/>
        <end position="196"/>
    </location>
</feature>
<dbReference type="Proteomes" id="UP000054270">
    <property type="component" value="Unassembled WGS sequence"/>
</dbReference>
<reference evidence="3" key="1">
    <citation type="submission" date="2014-04" db="EMBL/GenBank/DDBJ databases">
        <title>Evolutionary Origins and Diversification of the Mycorrhizal Mutualists.</title>
        <authorList>
            <consortium name="DOE Joint Genome Institute"/>
            <consortium name="Mycorrhizal Genomics Consortium"/>
            <person name="Kohler A."/>
            <person name="Kuo A."/>
            <person name="Nagy L.G."/>
            <person name="Floudas D."/>
            <person name="Copeland A."/>
            <person name="Barry K.W."/>
            <person name="Cichocki N."/>
            <person name="Veneault-Fourrey C."/>
            <person name="LaButti K."/>
            <person name="Lindquist E.A."/>
            <person name="Lipzen A."/>
            <person name="Lundell T."/>
            <person name="Morin E."/>
            <person name="Murat C."/>
            <person name="Riley R."/>
            <person name="Ohm R."/>
            <person name="Sun H."/>
            <person name="Tunlid A."/>
            <person name="Henrissat B."/>
            <person name="Grigoriev I.V."/>
            <person name="Hibbett D.S."/>
            <person name="Martin F."/>
        </authorList>
    </citation>
    <scope>NUCLEOTIDE SEQUENCE [LARGE SCALE GENOMIC DNA]</scope>
    <source>
        <strain evidence="3">FD-334 SS-4</strain>
    </source>
</reference>
<feature type="compositionally biased region" description="Basic residues" evidence="1">
    <location>
        <begin position="108"/>
        <end position="120"/>
    </location>
</feature>
<feature type="region of interest" description="Disordered" evidence="1">
    <location>
        <begin position="1"/>
        <end position="120"/>
    </location>
</feature>
<proteinExistence type="predicted"/>
<evidence type="ECO:0000313" key="3">
    <source>
        <dbReference type="Proteomes" id="UP000054270"/>
    </source>
</evidence>
<organism evidence="2 3">
    <name type="scientific">Hypholoma sublateritium (strain FD-334 SS-4)</name>
    <dbReference type="NCBI Taxonomy" id="945553"/>
    <lineage>
        <taxon>Eukaryota</taxon>
        <taxon>Fungi</taxon>
        <taxon>Dikarya</taxon>
        <taxon>Basidiomycota</taxon>
        <taxon>Agaricomycotina</taxon>
        <taxon>Agaricomycetes</taxon>
        <taxon>Agaricomycetidae</taxon>
        <taxon>Agaricales</taxon>
        <taxon>Agaricineae</taxon>
        <taxon>Strophariaceae</taxon>
        <taxon>Hypholoma</taxon>
    </lineage>
</organism>
<dbReference type="EMBL" id="KN817523">
    <property type="protein sequence ID" value="KJA27693.1"/>
    <property type="molecule type" value="Genomic_DNA"/>
</dbReference>
<evidence type="ECO:0000313" key="2">
    <source>
        <dbReference type="EMBL" id="KJA27693.1"/>
    </source>
</evidence>
<gene>
    <name evidence="2" type="ORF">HYPSUDRAFT_868792</name>
</gene>
<protein>
    <submittedName>
        <fullName evidence="2">Uncharacterized protein</fullName>
    </submittedName>
</protein>
<sequence length="196" mass="21397">MRRAGAGETSHSTAPLRGQRTGAGSTIHPPRALRSDSDAPDDVQGIRRCDTYTRARTLHRRHRRAKAASPQVRRLCTKQREVPARGGADTARCRPRPRPCVFPARTARATRRRSPARHAPRALRLRSGTRTRATARFPGPMPVPLSASSWKFALECARKSASAVPAGSYSGGRKSHMRLRHTSAGQRSKGKAASAK</sequence>
<keyword evidence="3" id="KW-1185">Reference proteome</keyword>